<dbReference type="Pfam" id="PF13844">
    <property type="entry name" value="Glyco_transf_41"/>
    <property type="match status" value="2"/>
</dbReference>
<reference evidence="10 11" key="1">
    <citation type="submission" date="2017-02" db="EMBL/GenBank/DDBJ databases">
        <title>Whole genome sequencing of Metallibacterium scheffleri DSM 24874 (T).</title>
        <authorList>
            <person name="Kumar S."/>
            <person name="Patil P."/>
            <person name="Patil P.B."/>
        </authorList>
    </citation>
    <scope>NUCLEOTIDE SEQUENCE [LARGE SCALE GENOMIC DNA]</scope>
    <source>
        <strain evidence="10 11">DSM 24874</strain>
    </source>
</reference>
<feature type="domain" description="O-GlcNAc transferase C-terminal" evidence="9">
    <location>
        <begin position="485"/>
        <end position="668"/>
    </location>
</feature>
<dbReference type="Proteomes" id="UP000307749">
    <property type="component" value="Unassembled WGS sequence"/>
</dbReference>
<dbReference type="EC" id="2.4.1.255" evidence="3"/>
<sequence length="694" mass="73041">MSVEAELDALAQCLQHGPSAAAETQARALRQRWPRSAEAARLHGVALLLLQRDDDAVQALRAATQLAPQHFAAWLNLASALLAVADIAGAAQALDAALKLDPAHPAALNQLGSLRRAQGDLAAAARAYAQAFAQTRDPGSALNLAAVELEQGDVAQAEQRVLAVLQGPQAPQAETALLLAQARAARRDWAAAEAASRAGLVHAPADVRLLLQAGLMAEEQQHIERAVATYRAALAQAPDDVRIAAQLQFAERQCCAWRAVDARSTWLRAQLAAGTPGIAPFAFLAEAATPAEQRRCAEIAARTLAAKLPATEPPPAPRAAAAALRVGLVSAGFHQHATALLATPVLEALARDPALYLHLYALSADDASPWRARLAACAPLLDASAMPTAQLAQRIRSDAIDVLLDLDVWCGGGRPELFARRPAPLQVNWLGYPGSAGTPWHDYLIADAFVVPAAQRAHYSECVARLPRCYQPIDAARAPIAPPPRAALGLPARGAVFASFGQGYKLAPQRFTSYMDILRAVPGSVLWLLQGLGDGDLRLRAAAAQTGIDPARLVFAARRAHADYLGLFRHADLVLDTHPYNAHTSASDALHAGCPVLTCPGATFAARVAGSLNHHLGLAECNARDEADFIARAVALGRDAGARIALRERLAQQSAHTALFDSSGYARDFAALLHAMHARAAHGLAPADLGAGAQ</sequence>
<evidence type="ECO:0000313" key="10">
    <source>
        <dbReference type="EMBL" id="THD07296.1"/>
    </source>
</evidence>
<comment type="similarity">
    <text evidence="2">Belongs to the glycosyltransferase 41 family. O-GlcNAc transferase subfamily.</text>
</comment>
<comment type="pathway">
    <text evidence="1">Protein modification; protein glycosylation.</text>
</comment>
<dbReference type="SMART" id="SM00028">
    <property type="entry name" value="TPR"/>
    <property type="match status" value="5"/>
</dbReference>
<keyword evidence="6" id="KW-0677">Repeat</keyword>
<feature type="domain" description="O-GlcNAc transferase C-terminal" evidence="9">
    <location>
        <begin position="320"/>
        <end position="470"/>
    </location>
</feature>
<dbReference type="Gene3D" id="3.40.50.2000">
    <property type="entry name" value="Glycogen Phosphorylase B"/>
    <property type="match status" value="1"/>
</dbReference>
<comment type="caution">
    <text evidence="10">The sequence shown here is derived from an EMBL/GenBank/DDBJ whole genome shotgun (WGS) entry which is preliminary data.</text>
</comment>
<dbReference type="Pfam" id="PF13432">
    <property type="entry name" value="TPR_16"/>
    <property type="match status" value="2"/>
</dbReference>
<keyword evidence="7 8" id="KW-0802">TPR repeat</keyword>
<organism evidence="10 11">
    <name type="scientific">Metallibacterium scheffleri</name>
    <dbReference type="NCBI Taxonomy" id="993689"/>
    <lineage>
        <taxon>Bacteria</taxon>
        <taxon>Pseudomonadati</taxon>
        <taxon>Pseudomonadota</taxon>
        <taxon>Gammaproteobacteria</taxon>
        <taxon>Lysobacterales</taxon>
        <taxon>Rhodanobacteraceae</taxon>
        <taxon>Metallibacterium</taxon>
    </lineage>
</organism>
<dbReference type="STRING" id="993689.GCA_002077135_01817"/>
<evidence type="ECO:0000256" key="5">
    <source>
        <dbReference type="ARBA" id="ARBA00022679"/>
    </source>
</evidence>
<dbReference type="InterPro" id="IPR019734">
    <property type="entry name" value="TPR_rpt"/>
</dbReference>
<dbReference type="PANTHER" id="PTHR44998">
    <property type="match status" value="1"/>
</dbReference>
<evidence type="ECO:0000256" key="6">
    <source>
        <dbReference type="ARBA" id="ARBA00022737"/>
    </source>
</evidence>
<name>A0A4S3KFI0_9GAMM</name>
<dbReference type="RefSeq" id="WP_081127135.1">
    <property type="nucleotide sequence ID" value="NZ_LDOS01000002.1"/>
</dbReference>
<evidence type="ECO:0000259" key="9">
    <source>
        <dbReference type="Pfam" id="PF13844"/>
    </source>
</evidence>
<evidence type="ECO:0000256" key="3">
    <source>
        <dbReference type="ARBA" id="ARBA00011970"/>
    </source>
</evidence>
<evidence type="ECO:0000313" key="11">
    <source>
        <dbReference type="Proteomes" id="UP000307749"/>
    </source>
</evidence>
<dbReference type="InterPro" id="IPR011990">
    <property type="entry name" value="TPR-like_helical_dom_sf"/>
</dbReference>
<feature type="repeat" description="TPR" evidence="8">
    <location>
        <begin position="71"/>
        <end position="104"/>
    </location>
</feature>
<evidence type="ECO:0000256" key="8">
    <source>
        <dbReference type="PROSITE-ProRule" id="PRU00339"/>
    </source>
</evidence>
<keyword evidence="4" id="KW-0328">Glycosyltransferase</keyword>
<keyword evidence="11" id="KW-1185">Reference proteome</keyword>
<dbReference type="Gene3D" id="1.25.40.10">
    <property type="entry name" value="Tetratricopeptide repeat domain"/>
    <property type="match status" value="2"/>
</dbReference>
<accession>A0A4S3KFI0</accession>
<dbReference type="PROSITE" id="PS50005">
    <property type="entry name" value="TPR"/>
    <property type="match status" value="1"/>
</dbReference>
<dbReference type="GO" id="GO:0097363">
    <property type="term" value="F:protein O-acetylglucosaminyltransferase activity"/>
    <property type="evidence" value="ECO:0007669"/>
    <property type="project" value="UniProtKB-EC"/>
</dbReference>
<evidence type="ECO:0000256" key="2">
    <source>
        <dbReference type="ARBA" id="ARBA00005386"/>
    </source>
</evidence>
<dbReference type="SUPFAM" id="SSF48452">
    <property type="entry name" value="TPR-like"/>
    <property type="match status" value="1"/>
</dbReference>
<proteinExistence type="inferred from homology"/>
<dbReference type="InterPro" id="IPR029489">
    <property type="entry name" value="OGT/SEC/SPY_C"/>
</dbReference>
<dbReference type="AlphaFoldDB" id="A0A4S3KFI0"/>
<dbReference type="PANTHER" id="PTHR44998:SF1">
    <property type="entry name" value="UDP-N-ACETYLGLUCOSAMINE--PEPTIDE N-ACETYLGLUCOSAMINYLTRANSFERASE 110 KDA SUBUNIT"/>
    <property type="match status" value="1"/>
</dbReference>
<evidence type="ECO:0000256" key="7">
    <source>
        <dbReference type="ARBA" id="ARBA00022803"/>
    </source>
</evidence>
<dbReference type="Gene3D" id="3.40.50.11380">
    <property type="match status" value="1"/>
</dbReference>
<evidence type="ECO:0000256" key="1">
    <source>
        <dbReference type="ARBA" id="ARBA00004922"/>
    </source>
</evidence>
<evidence type="ECO:0000256" key="4">
    <source>
        <dbReference type="ARBA" id="ARBA00022676"/>
    </source>
</evidence>
<protein>
    <recommendedName>
        <fullName evidence="3">protein O-GlcNAc transferase</fullName>
        <ecNumber evidence="3">2.4.1.255</ecNumber>
    </recommendedName>
</protein>
<dbReference type="EMBL" id="MWQO01000062">
    <property type="protein sequence ID" value="THD07296.1"/>
    <property type="molecule type" value="Genomic_DNA"/>
</dbReference>
<gene>
    <name evidence="10" type="ORF">B1806_15045</name>
</gene>
<keyword evidence="5" id="KW-0808">Transferase</keyword>